<sequence length="231" mass="25393">MKNTTQQVNDISDAVVFYVNAAGTGASYSFTQDQSDLSAMGLENMFSSVSLPPQTKVVMYSGANYTGKTLTIGNGSSIPLTVDFSQTIGAFPGNIHTAFSWDGINMNDQCYSFKLVDNINETCQCSFFEFTLKYDAYGDEPVILYENFNGGAYLTYFYADDQNFGPEHNDRTSSLLVFGNEYAYLYQDNYYAGGVSAFEGTGVIDHARIYNLDGDVSWLNDSASSIKVGLK</sequence>
<proteinExistence type="predicted"/>
<evidence type="ECO:0000313" key="1">
    <source>
        <dbReference type="EMBL" id="GAB53234.1"/>
    </source>
</evidence>
<evidence type="ECO:0008006" key="3">
    <source>
        <dbReference type="Google" id="ProtNLM"/>
    </source>
</evidence>
<dbReference type="EMBL" id="BAFF01000013">
    <property type="protein sequence ID" value="GAB53234.1"/>
    <property type="molecule type" value="Genomic_DNA"/>
</dbReference>
<dbReference type="GeneID" id="92830170"/>
<name>H5V5H6_ATLHE</name>
<organism evidence="1 2">
    <name type="scientific">Atlantibacter hermannii NBRC 105704</name>
    <dbReference type="NCBI Taxonomy" id="1115512"/>
    <lineage>
        <taxon>Bacteria</taxon>
        <taxon>Pseudomonadati</taxon>
        <taxon>Pseudomonadota</taxon>
        <taxon>Gammaproteobacteria</taxon>
        <taxon>Enterobacterales</taxon>
        <taxon>Enterobacteriaceae</taxon>
        <taxon>Atlantibacter</taxon>
    </lineage>
</organism>
<dbReference type="Gene3D" id="2.60.20.10">
    <property type="entry name" value="Crystallins"/>
    <property type="match status" value="2"/>
</dbReference>
<accession>H5V5H6</accession>
<dbReference type="InterPro" id="IPR011024">
    <property type="entry name" value="G_crystallin-like"/>
</dbReference>
<dbReference type="AlphaFoldDB" id="H5V5H6"/>
<dbReference type="RefSeq" id="WP_002437445.1">
    <property type="nucleotide sequence ID" value="NZ_BAFF01000013.1"/>
</dbReference>
<evidence type="ECO:0000313" key="2">
    <source>
        <dbReference type="Proteomes" id="UP000010297"/>
    </source>
</evidence>
<comment type="caution">
    <text evidence="1">The sequence shown here is derived from an EMBL/GenBank/DDBJ whole genome shotgun (WGS) entry which is preliminary data.</text>
</comment>
<protein>
    <recommendedName>
        <fullName evidence="3">Beta/gamma crystallin 'Greek key' domain-containing protein</fullName>
    </recommendedName>
</protein>
<reference evidence="1 2" key="1">
    <citation type="submission" date="2012-02" db="EMBL/GenBank/DDBJ databases">
        <title>Whole genome shotgun sequence of Escherichia hermannii NBRC 105704.</title>
        <authorList>
            <person name="Yoshida I."/>
            <person name="Hosoyama A."/>
            <person name="Tsuchikane K."/>
            <person name="Katsumata H."/>
            <person name="Yamazaki S."/>
            <person name="Fujita N."/>
        </authorList>
    </citation>
    <scope>NUCLEOTIDE SEQUENCE [LARGE SCALE GENOMIC DNA]</scope>
    <source>
        <strain evidence="1 2">NBRC 105704</strain>
    </source>
</reference>
<dbReference type="SUPFAM" id="SSF49695">
    <property type="entry name" value="gamma-Crystallin-like"/>
    <property type="match status" value="1"/>
</dbReference>
<keyword evidence="2" id="KW-1185">Reference proteome</keyword>
<gene>
    <name evidence="1" type="ORF">EH105704_13_00210</name>
</gene>
<dbReference type="Proteomes" id="UP000010297">
    <property type="component" value="Unassembled WGS sequence"/>
</dbReference>